<dbReference type="AlphaFoldDB" id="A0A1A8IL42"/>
<reference evidence="1" key="1">
    <citation type="submission" date="2016-05" db="EMBL/GenBank/DDBJ databases">
        <authorList>
            <person name="Lavstsen T."/>
            <person name="Jespersen J.S."/>
        </authorList>
    </citation>
    <scope>NUCLEOTIDE SEQUENCE</scope>
    <source>
        <tissue evidence="1">Brain</tissue>
    </source>
</reference>
<proteinExistence type="predicted"/>
<name>A0A1A8IL42_NOTKU</name>
<sequence length="39" mass="4011">GVDTPMGGSVGAKKQCSVYVHFDKLLISPASCVRALSTS</sequence>
<reference evidence="1" key="2">
    <citation type="submission" date="2016-06" db="EMBL/GenBank/DDBJ databases">
        <title>The genome of a short-lived fish provides insights into sex chromosome evolution and the genetic control of aging.</title>
        <authorList>
            <person name="Reichwald K."/>
            <person name="Felder M."/>
            <person name="Petzold A."/>
            <person name="Koch P."/>
            <person name="Groth M."/>
            <person name="Platzer M."/>
        </authorList>
    </citation>
    <scope>NUCLEOTIDE SEQUENCE</scope>
    <source>
        <tissue evidence="1">Brain</tissue>
    </source>
</reference>
<feature type="non-terminal residue" evidence="1">
    <location>
        <position position="1"/>
    </location>
</feature>
<accession>A0A1A8IL42</accession>
<evidence type="ECO:0000313" key="1">
    <source>
        <dbReference type="EMBL" id="SBQ97929.1"/>
    </source>
</evidence>
<protein>
    <submittedName>
        <fullName evidence="1">Uncharacterized protein</fullName>
    </submittedName>
</protein>
<organism evidence="1">
    <name type="scientific">Nothobranchius kuhntae</name>
    <name type="common">Beira killifish</name>
    <dbReference type="NCBI Taxonomy" id="321403"/>
    <lineage>
        <taxon>Eukaryota</taxon>
        <taxon>Metazoa</taxon>
        <taxon>Chordata</taxon>
        <taxon>Craniata</taxon>
        <taxon>Vertebrata</taxon>
        <taxon>Euteleostomi</taxon>
        <taxon>Actinopterygii</taxon>
        <taxon>Neopterygii</taxon>
        <taxon>Teleostei</taxon>
        <taxon>Neoteleostei</taxon>
        <taxon>Acanthomorphata</taxon>
        <taxon>Ovalentaria</taxon>
        <taxon>Atherinomorphae</taxon>
        <taxon>Cyprinodontiformes</taxon>
        <taxon>Nothobranchiidae</taxon>
        <taxon>Nothobranchius</taxon>
    </lineage>
</organism>
<dbReference type="EMBL" id="HAED01011577">
    <property type="protein sequence ID" value="SBQ97929.1"/>
    <property type="molecule type" value="Transcribed_RNA"/>
</dbReference>
<gene>
    <name evidence="1" type="primary">Nfu_g_1_023611</name>
</gene>